<accession>A0ABU0PHL1</accession>
<proteinExistence type="predicted"/>
<gene>
    <name evidence="1" type="ORF">QFZ36_001009</name>
</gene>
<dbReference type="EMBL" id="JAUSXB010000001">
    <property type="protein sequence ID" value="MDQ0673448.1"/>
    <property type="molecule type" value="Genomic_DNA"/>
</dbReference>
<dbReference type="Proteomes" id="UP001236806">
    <property type="component" value="Unassembled WGS sequence"/>
</dbReference>
<sequence>MPVIWGLANPKIGERGATQALLEHDHHLIRGG</sequence>
<name>A0ABU0PHL1_9MICC</name>
<protein>
    <submittedName>
        <fullName evidence="1">Uncharacterized protein</fullName>
    </submittedName>
</protein>
<keyword evidence="2" id="KW-1185">Reference proteome</keyword>
<comment type="caution">
    <text evidence="1">The sequence shown here is derived from an EMBL/GenBank/DDBJ whole genome shotgun (WGS) entry which is preliminary data.</text>
</comment>
<reference evidence="1 2" key="1">
    <citation type="submission" date="2023-07" db="EMBL/GenBank/DDBJ databases">
        <title>Comparative genomics of wheat-associated soil bacteria to identify genetic determinants of phenazine resistance.</title>
        <authorList>
            <person name="Mouncey N."/>
        </authorList>
    </citation>
    <scope>NUCLEOTIDE SEQUENCE [LARGE SCALE GENOMIC DNA]</scope>
    <source>
        <strain evidence="1 2">W1I3</strain>
    </source>
</reference>
<organism evidence="1 2">
    <name type="scientific">Pseudarthrobacter siccitolerans</name>
    <dbReference type="NCBI Taxonomy" id="861266"/>
    <lineage>
        <taxon>Bacteria</taxon>
        <taxon>Bacillati</taxon>
        <taxon>Actinomycetota</taxon>
        <taxon>Actinomycetes</taxon>
        <taxon>Micrococcales</taxon>
        <taxon>Micrococcaceae</taxon>
        <taxon>Pseudarthrobacter</taxon>
    </lineage>
</organism>
<evidence type="ECO:0000313" key="2">
    <source>
        <dbReference type="Proteomes" id="UP001236806"/>
    </source>
</evidence>
<evidence type="ECO:0000313" key="1">
    <source>
        <dbReference type="EMBL" id="MDQ0673448.1"/>
    </source>
</evidence>